<protein>
    <submittedName>
        <fullName evidence="1">(African queen) hypothetical protein</fullName>
    </submittedName>
</protein>
<gene>
    <name evidence="1" type="ORF">DCHRY22_LOCUS12405</name>
</gene>
<comment type="caution">
    <text evidence="1">The sequence shown here is derived from an EMBL/GenBank/DDBJ whole genome shotgun (WGS) entry which is preliminary data.</text>
</comment>
<organism evidence="1 2">
    <name type="scientific">Danaus chrysippus</name>
    <name type="common">African queen</name>
    <dbReference type="NCBI Taxonomy" id="151541"/>
    <lineage>
        <taxon>Eukaryota</taxon>
        <taxon>Metazoa</taxon>
        <taxon>Ecdysozoa</taxon>
        <taxon>Arthropoda</taxon>
        <taxon>Hexapoda</taxon>
        <taxon>Insecta</taxon>
        <taxon>Pterygota</taxon>
        <taxon>Neoptera</taxon>
        <taxon>Endopterygota</taxon>
        <taxon>Lepidoptera</taxon>
        <taxon>Glossata</taxon>
        <taxon>Ditrysia</taxon>
        <taxon>Papilionoidea</taxon>
        <taxon>Nymphalidae</taxon>
        <taxon>Danainae</taxon>
        <taxon>Danaini</taxon>
        <taxon>Danaina</taxon>
        <taxon>Danaus</taxon>
        <taxon>Anosia</taxon>
    </lineage>
</organism>
<evidence type="ECO:0000313" key="2">
    <source>
        <dbReference type="Proteomes" id="UP000789524"/>
    </source>
</evidence>
<dbReference type="Proteomes" id="UP000789524">
    <property type="component" value="Unassembled WGS sequence"/>
</dbReference>
<dbReference type="AlphaFoldDB" id="A0A8J2R479"/>
<reference evidence="1" key="1">
    <citation type="submission" date="2021-09" db="EMBL/GenBank/DDBJ databases">
        <authorList>
            <person name="Martin H S."/>
        </authorList>
    </citation>
    <scope>NUCLEOTIDE SEQUENCE</scope>
</reference>
<sequence length="134" mass="15335">MPLNKTACFGSDPRNAQLSLLQEGRSKRLCIRNTVTYLQSVICSKFKMHTRLALDRPYLHRKNSLPSTCSNYLTTHNAPDTPYLSITCTTCTRKGVFNLKITNEPYFVHNSHMWSDAQKGYFPQHTELAEGCDF</sequence>
<dbReference type="EMBL" id="CAKASE010000076">
    <property type="protein sequence ID" value="CAG9577590.1"/>
    <property type="molecule type" value="Genomic_DNA"/>
</dbReference>
<accession>A0A8J2R479</accession>
<evidence type="ECO:0000313" key="1">
    <source>
        <dbReference type="EMBL" id="CAG9577590.1"/>
    </source>
</evidence>
<name>A0A8J2R479_9NEOP</name>
<proteinExistence type="predicted"/>
<keyword evidence="2" id="KW-1185">Reference proteome</keyword>